<evidence type="ECO:0000313" key="5">
    <source>
        <dbReference type="EMBL" id="COV96345.1"/>
    </source>
</evidence>
<dbReference type="Proteomes" id="UP000046680">
    <property type="component" value="Unassembled WGS sequence"/>
</dbReference>
<dbReference type="EMBL" id="CQQC01002543">
    <property type="protein sequence ID" value="CNW94615.1"/>
    <property type="molecule type" value="Genomic_DNA"/>
</dbReference>
<dbReference type="EMBL" id="CSAJ01000076">
    <property type="protein sequence ID" value="COV77659.1"/>
    <property type="molecule type" value="Genomic_DNA"/>
</dbReference>
<evidence type="ECO:0000313" key="9">
    <source>
        <dbReference type="Proteomes" id="UP000046680"/>
    </source>
</evidence>
<evidence type="ECO:0000313" key="2">
    <source>
        <dbReference type="EMBL" id="CFS09831.1"/>
    </source>
</evidence>
<feature type="compositionally biased region" description="Polar residues" evidence="1">
    <location>
        <begin position="1"/>
        <end position="19"/>
    </location>
</feature>
<dbReference type="Proteomes" id="UP000044938">
    <property type="component" value="Unassembled WGS sequence"/>
</dbReference>
<evidence type="ECO:0000256" key="1">
    <source>
        <dbReference type="SAM" id="MobiDB-lite"/>
    </source>
</evidence>
<accession>A0A0T9CNQ2</accession>
<dbReference type="EMBL" id="CGCX01002283">
    <property type="protein sequence ID" value="CFS09831.1"/>
    <property type="molecule type" value="Genomic_DNA"/>
</dbReference>
<proteinExistence type="predicted"/>
<dbReference type="Proteomes" id="UP000038802">
    <property type="component" value="Unassembled WGS sequence"/>
</dbReference>
<evidence type="ECO:0000313" key="4">
    <source>
        <dbReference type="EMBL" id="COV77659.1"/>
    </source>
</evidence>
<name>A0A0T9CNQ2_MYCTX</name>
<dbReference type="AlphaFoldDB" id="A0A0T9CNQ2"/>
<evidence type="ECO:0000313" key="8">
    <source>
        <dbReference type="Proteomes" id="UP000044938"/>
    </source>
</evidence>
<evidence type="ECO:0000313" key="7">
    <source>
        <dbReference type="Proteomes" id="UP000039217"/>
    </source>
</evidence>
<protein>
    <submittedName>
        <fullName evidence="5">Uncharacterized protein</fullName>
    </submittedName>
</protein>
<sequence length="52" mass="5563">MISASPPISANSGRTSTLHPATKANAPRNIWLSGRARSGCDQQTIIHHNSPR</sequence>
<organism evidence="5 6">
    <name type="scientific">Mycobacterium tuberculosis</name>
    <dbReference type="NCBI Taxonomy" id="1773"/>
    <lineage>
        <taxon>Bacteria</taxon>
        <taxon>Bacillati</taxon>
        <taxon>Actinomycetota</taxon>
        <taxon>Actinomycetes</taxon>
        <taxon>Mycobacteriales</taxon>
        <taxon>Mycobacteriaceae</taxon>
        <taxon>Mycobacterium</taxon>
        <taxon>Mycobacterium tuberculosis complex</taxon>
    </lineage>
</organism>
<reference evidence="5" key="1">
    <citation type="submission" date="2015-03" db="EMBL/GenBank/DDBJ databases">
        <authorList>
            <person name="Murphy D."/>
        </authorList>
    </citation>
    <scope>NUCLEOTIDE SEQUENCE [LARGE SCALE GENOMIC DNA]</scope>
    <source>
        <strain evidence="5">K00500041</strain>
    </source>
</reference>
<reference evidence="6 7" key="2">
    <citation type="submission" date="2015-03" db="EMBL/GenBank/DDBJ databases">
        <authorList>
            <consortium name="Pathogen Informatics"/>
        </authorList>
    </citation>
    <scope>NUCLEOTIDE SEQUENCE [LARGE SCALE GENOMIC DNA]</scope>
    <source>
        <strain evidence="2 9">C09601061</strain>
        <strain evidence="3 7">D00501624</strain>
        <strain evidence="6">K00500041</strain>
        <strain evidence="4 8">M09401471</strain>
    </source>
</reference>
<dbReference type="EMBL" id="CSAE01000259">
    <property type="protein sequence ID" value="COV96345.1"/>
    <property type="molecule type" value="Genomic_DNA"/>
</dbReference>
<evidence type="ECO:0000313" key="6">
    <source>
        <dbReference type="Proteomes" id="UP000038802"/>
    </source>
</evidence>
<gene>
    <name evidence="2" type="ORF">ERS007657_04003</name>
    <name evidence="3" type="ORF">ERS007661_04371</name>
    <name evidence="5" type="ORF">ERS007703_02403</name>
    <name evidence="4" type="ORF">ERS007720_00902</name>
</gene>
<feature type="region of interest" description="Disordered" evidence="1">
    <location>
        <begin position="1"/>
        <end position="26"/>
    </location>
</feature>
<dbReference type="Proteomes" id="UP000039217">
    <property type="component" value="Unassembled WGS sequence"/>
</dbReference>
<evidence type="ECO:0000313" key="3">
    <source>
        <dbReference type="EMBL" id="CNW94615.1"/>
    </source>
</evidence>